<dbReference type="Pfam" id="PF00201">
    <property type="entry name" value="UDPGT"/>
    <property type="match status" value="1"/>
</dbReference>
<evidence type="ECO:0000256" key="4">
    <source>
        <dbReference type="SAM" id="Phobius"/>
    </source>
</evidence>
<dbReference type="GO" id="GO:0008194">
    <property type="term" value="F:UDP-glycosyltransferase activity"/>
    <property type="evidence" value="ECO:0007669"/>
    <property type="project" value="InterPro"/>
</dbReference>
<dbReference type="STRING" id="4829.A0A163KB33"/>
<name>A0A163KB33_ABSGL</name>
<dbReference type="InterPro" id="IPR002213">
    <property type="entry name" value="UDP_glucos_trans"/>
</dbReference>
<feature type="transmembrane region" description="Helical" evidence="4">
    <location>
        <begin position="515"/>
        <end position="536"/>
    </location>
</feature>
<dbReference type="OrthoDB" id="5835829at2759"/>
<accession>A0A163KB33</accession>
<comment type="similarity">
    <text evidence="3">Belongs to the UDP-glycosyltransferase family.</text>
</comment>
<evidence type="ECO:0000256" key="5">
    <source>
        <dbReference type="SAM" id="SignalP"/>
    </source>
</evidence>
<dbReference type="EMBL" id="LT554468">
    <property type="protein sequence ID" value="SAM05763.1"/>
    <property type="molecule type" value="Genomic_DNA"/>
</dbReference>
<keyword evidence="1 3" id="KW-0328">Glycosyltransferase</keyword>
<evidence type="ECO:0000313" key="7">
    <source>
        <dbReference type="Proteomes" id="UP000078561"/>
    </source>
</evidence>
<evidence type="ECO:0000256" key="2">
    <source>
        <dbReference type="ARBA" id="ARBA00022679"/>
    </source>
</evidence>
<dbReference type="OMA" id="TTYAIHE"/>
<evidence type="ECO:0000313" key="6">
    <source>
        <dbReference type="EMBL" id="SAM05763.1"/>
    </source>
</evidence>
<dbReference type="SUPFAM" id="SSF53756">
    <property type="entry name" value="UDP-Glycosyltransferase/glycogen phosphorylase"/>
    <property type="match status" value="1"/>
</dbReference>
<evidence type="ECO:0000256" key="3">
    <source>
        <dbReference type="RuleBase" id="RU003718"/>
    </source>
</evidence>
<organism evidence="6">
    <name type="scientific">Absidia glauca</name>
    <name type="common">Pin mould</name>
    <dbReference type="NCBI Taxonomy" id="4829"/>
    <lineage>
        <taxon>Eukaryota</taxon>
        <taxon>Fungi</taxon>
        <taxon>Fungi incertae sedis</taxon>
        <taxon>Mucoromycota</taxon>
        <taxon>Mucoromycotina</taxon>
        <taxon>Mucoromycetes</taxon>
        <taxon>Mucorales</taxon>
        <taxon>Cunninghamellaceae</taxon>
        <taxon>Absidia</taxon>
    </lineage>
</organism>
<keyword evidence="2 3" id="KW-0808">Transferase</keyword>
<keyword evidence="4" id="KW-0472">Membrane</keyword>
<dbReference type="PANTHER" id="PTHR48043:SF145">
    <property type="entry name" value="FI06409P-RELATED"/>
    <property type="match status" value="1"/>
</dbReference>
<gene>
    <name evidence="6" type="primary">ABSGL_11638.1 scaffold 12295</name>
</gene>
<dbReference type="AlphaFoldDB" id="A0A163KB33"/>
<dbReference type="PANTHER" id="PTHR48043">
    <property type="entry name" value="EG:EG0003.4 PROTEIN-RELATED"/>
    <property type="match status" value="1"/>
</dbReference>
<dbReference type="Gene3D" id="3.40.50.2000">
    <property type="entry name" value="Glycogen Phosphorylase B"/>
    <property type="match status" value="2"/>
</dbReference>
<dbReference type="InParanoid" id="A0A163KB33"/>
<evidence type="ECO:0000256" key="1">
    <source>
        <dbReference type="ARBA" id="ARBA00022676"/>
    </source>
</evidence>
<keyword evidence="4" id="KW-1133">Transmembrane helix</keyword>
<feature type="chain" id="PRO_5007843681" evidence="5">
    <location>
        <begin position="20"/>
        <end position="556"/>
    </location>
</feature>
<keyword evidence="5" id="KW-0732">Signal</keyword>
<keyword evidence="7" id="KW-1185">Reference proteome</keyword>
<feature type="signal peptide" evidence="5">
    <location>
        <begin position="1"/>
        <end position="19"/>
    </location>
</feature>
<dbReference type="InterPro" id="IPR050271">
    <property type="entry name" value="UDP-glycosyltransferase"/>
</dbReference>
<proteinExistence type="inferred from homology"/>
<protein>
    <submittedName>
        <fullName evidence="6">Uncharacterized protein</fullName>
    </submittedName>
</protein>
<dbReference type="PROSITE" id="PS00375">
    <property type="entry name" value="UDPGT"/>
    <property type="match status" value="1"/>
</dbReference>
<dbReference type="Proteomes" id="UP000078561">
    <property type="component" value="Unassembled WGS sequence"/>
</dbReference>
<dbReference type="InterPro" id="IPR035595">
    <property type="entry name" value="UDP_glycos_trans_CS"/>
</dbReference>
<reference evidence="6" key="1">
    <citation type="submission" date="2016-04" db="EMBL/GenBank/DDBJ databases">
        <authorList>
            <person name="Evans L.H."/>
            <person name="Alamgir A."/>
            <person name="Owens N."/>
            <person name="Weber N.D."/>
            <person name="Virtaneva K."/>
            <person name="Barbian K."/>
            <person name="Babar A."/>
            <person name="Rosenke K."/>
        </authorList>
    </citation>
    <scope>NUCLEOTIDE SEQUENCE [LARGE SCALE GENOMIC DNA]</scope>
    <source>
        <strain evidence="6">CBS 101.48</strain>
    </source>
</reference>
<keyword evidence="4" id="KW-0812">Transmembrane</keyword>
<sequence length="556" mass="61237">MRIPTISILLLLFASILSGSFVVGALNSATAPTNQPQQQLLPTYQSPKNVLFACTIGGSSHANWVLEILKNLESRGHSVTFATRDDHTRFGKKYGIETISIGAASIPKDTSTHSDNKHLDPITVMGTLIGHIVDSYPSEYAAFTELLEDKAIDLVICDHFVDPCIEAARSHNISFVITSTLAIAPDARASFISSGISMYGVHNNQITLYERIYHNYLFTLSFLWSNLDTLLKVGRTKEDLGLSSSPDTMASWSNSLKLVNTAFGLENARPLGPLVEFIGPILPQTYGSISGTVYETFLDDHPNVIYVAFGQNANPSLLDRKLIWSSLLSLLEENTIDGVIWVDGHFGDMPSDMDFVTLRQTTFTPPDVLSHTQVLLTDWAPQMAILQHPSTTAFLTHGGAGSIHESLYASVPMAVFPFVGDQLGLARNIEEQGLGVYLNRDDTIKSTAESLRTLFVKDESRGFQRNVKRYSSLIQIHSQNGVQRGADLVEEVLFAGVSHRYQASRSMGFMKTYNLDIYCVFSLMIAGVLITMKLLLNQVRNCLAYRGSNGAKLKTQ</sequence>
<dbReference type="CDD" id="cd03784">
    <property type="entry name" value="GT1_Gtf-like"/>
    <property type="match status" value="1"/>
</dbReference>